<dbReference type="InterPro" id="IPR006558">
    <property type="entry name" value="LamG-like"/>
</dbReference>
<dbReference type="PROSITE" id="PS50853">
    <property type="entry name" value="FN3"/>
    <property type="match status" value="2"/>
</dbReference>
<feature type="domain" description="Fibronectin type-III" evidence="3">
    <location>
        <begin position="701"/>
        <end position="792"/>
    </location>
</feature>
<sequence length="958" mass="107671">MTSLGYDVEDKVILFMANHFSIYSPVKYTTDSDTYSVPFDIRRDSLSYSNDTSDPTSIGCPAYNEGVCTAIVAFSFWYYENIRSPETGQYLRCRYNNQVAGELSCSIYNSWSWYFQNNIITGTIYDLYQRIIEKIDMDPIKTAIINKLKSNKPVYLSIKGTINGEEDKGHALLVVGWVQQDSISGYFDVYDPNDNSRLRRLRYEQQNNKGKLIYDDHTFYSNTDIDTFIVQEASDYDFYLYYHDETNYPVSDSDNDGVGDVCDKCSDTPEHEIPNQNGCSLSQLAPYLSVDSYPQNGQHDVPVNNLIFRCEPIDHLNNASFQYCIEIRKISPTGEVVMDTCGMPFFDYPTEFLIASLDAGQTYYWRVRAKDDHDNMSLYSPWWTFSTTPEPNDIDNDGDGYTENQGDFDDNDPSIHPGAVEVPYDGIDQDCNGTDLTDVDGDGYDAVQAGGTDLDDNNPDINPGVQEVCGDGIDNNFNGEVDEDCGVDLNAGLVAYYPFNGNANDASGNGNDGTVYGAMLTQDRFNNPNSAYFFNGNELFGPHHYITVPVNINPDVMPQITITAWVQANMPEFSACVVSNDDYGWDRGIWNWYPNDGYGWGICNGSGILGYYPFTAGQWVFIAAVYDEASGTIKMFVNGNIYTGIGSGNHGQHITFIGSSGHDTAYFNGVIDDIRIYNRVLSDFEIQALYNLEASSQTLIPPTGLSAAYDSTNKWNWITWNPVTEAVSYNLYWGTESGVTKDSEYAGNTPNTEFSHTGVVPGWTYYYRVASVDANGNESDLSEEESAYVPIDENCIPDVFSASQDFNTTSQGYRNWYYQSWNGTEYIDMVYGINWWGFQSWHGINEIDSVVISGDRMAPARTEEPTRTWVCTHDGYLRITGNAHKIDFGGGNGVIVKIFKNEEALWEREIAFNDGVGYNFDLTLKVIAGDSIYFRLNNNGSPLYDTTYFCPAIEFDCD</sequence>
<keyword evidence="2" id="KW-1015">Disulfide bond</keyword>
<dbReference type="EMBL" id="OJIN01000215">
    <property type="protein sequence ID" value="SPD75631.1"/>
    <property type="molecule type" value="Genomic_DNA"/>
</dbReference>
<proteinExistence type="predicted"/>
<dbReference type="PANTHER" id="PTHR47635">
    <property type="entry name" value="CUB DOMAIN-CONTAINING PROTEIN"/>
    <property type="match status" value="1"/>
</dbReference>
<name>A0A445N1R1_9BACT</name>
<dbReference type="Gene3D" id="2.60.120.200">
    <property type="match status" value="1"/>
</dbReference>
<keyword evidence="1" id="KW-0732">Signal</keyword>
<organism evidence="4">
    <name type="scientific">uncultured Desulfobacterium sp</name>
    <dbReference type="NCBI Taxonomy" id="201089"/>
    <lineage>
        <taxon>Bacteria</taxon>
        <taxon>Pseudomonadati</taxon>
        <taxon>Thermodesulfobacteriota</taxon>
        <taxon>Desulfobacteria</taxon>
        <taxon>Desulfobacterales</taxon>
        <taxon>Desulfobacteriaceae</taxon>
        <taxon>Desulfobacterium</taxon>
        <taxon>environmental samples</taxon>
    </lineage>
</organism>
<dbReference type="SUPFAM" id="SSF49899">
    <property type="entry name" value="Concanavalin A-like lectins/glucanases"/>
    <property type="match status" value="1"/>
</dbReference>
<accession>A0A445N1R1</accession>
<dbReference type="PANTHER" id="PTHR47635:SF2">
    <property type="entry name" value="LAMG-LIKE JELLYROLL FOLD DOMAIN-CONTAINING PROTEIN"/>
    <property type="match status" value="1"/>
</dbReference>
<dbReference type="InterPro" id="IPR003961">
    <property type="entry name" value="FN3_dom"/>
</dbReference>
<dbReference type="Gene3D" id="2.60.40.10">
    <property type="entry name" value="Immunoglobulins"/>
    <property type="match status" value="2"/>
</dbReference>
<dbReference type="InterPro" id="IPR013320">
    <property type="entry name" value="ConA-like_dom_sf"/>
</dbReference>
<protein>
    <recommendedName>
        <fullName evidence="3">Fibronectin type-III domain-containing protein</fullName>
    </recommendedName>
</protein>
<dbReference type="InterPro" id="IPR021655">
    <property type="entry name" value="Put_metal-bd"/>
</dbReference>
<evidence type="ECO:0000313" key="4">
    <source>
        <dbReference type="EMBL" id="SPD75631.1"/>
    </source>
</evidence>
<dbReference type="SUPFAM" id="SSF49265">
    <property type="entry name" value="Fibronectin type III"/>
    <property type="match status" value="2"/>
</dbReference>
<dbReference type="InterPro" id="IPR013783">
    <property type="entry name" value="Ig-like_fold"/>
</dbReference>
<evidence type="ECO:0000256" key="1">
    <source>
        <dbReference type="ARBA" id="ARBA00022729"/>
    </source>
</evidence>
<gene>
    <name evidence="4" type="ORF">PITCH_A700001</name>
</gene>
<dbReference type="CDD" id="cd00063">
    <property type="entry name" value="FN3"/>
    <property type="match status" value="1"/>
</dbReference>
<evidence type="ECO:0000256" key="2">
    <source>
        <dbReference type="ARBA" id="ARBA00023157"/>
    </source>
</evidence>
<reference evidence="4" key="1">
    <citation type="submission" date="2018-01" db="EMBL/GenBank/DDBJ databases">
        <authorList>
            <person name="Regsiter A."/>
            <person name="William W."/>
        </authorList>
    </citation>
    <scope>NUCLEOTIDE SEQUENCE</scope>
    <source>
        <strain evidence="4">TRIP AH-1</strain>
    </source>
</reference>
<dbReference type="InterPro" id="IPR036116">
    <property type="entry name" value="FN3_sf"/>
</dbReference>
<dbReference type="AlphaFoldDB" id="A0A445N1R1"/>
<dbReference type="SMART" id="SM00560">
    <property type="entry name" value="LamGL"/>
    <property type="match status" value="1"/>
</dbReference>
<dbReference type="Pfam" id="PF11617">
    <property type="entry name" value="Cu-binding_MopE"/>
    <property type="match status" value="2"/>
</dbReference>
<feature type="domain" description="Fibronectin type-III" evidence="3">
    <location>
        <begin position="290"/>
        <end position="391"/>
    </location>
</feature>
<dbReference type="Pfam" id="PF13385">
    <property type="entry name" value="Laminin_G_3"/>
    <property type="match status" value="1"/>
</dbReference>
<evidence type="ECO:0000259" key="3">
    <source>
        <dbReference type="PROSITE" id="PS50853"/>
    </source>
</evidence>